<name>A0ABW3FA97_9HYPH</name>
<protein>
    <submittedName>
        <fullName evidence="1">SDR family NAD(P)-dependent oxidoreductase</fullName>
    </submittedName>
</protein>
<comment type="caution">
    <text evidence="1">The sequence shown here is derived from an EMBL/GenBank/DDBJ whole genome shotgun (WGS) entry which is preliminary data.</text>
</comment>
<dbReference type="InterPro" id="IPR002347">
    <property type="entry name" value="SDR_fam"/>
</dbReference>
<dbReference type="PRINTS" id="PR00081">
    <property type="entry name" value="GDHRDH"/>
</dbReference>
<dbReference type="Pfam" id="PF00106">
    <property type="entry name" value="adh_short"/>
    <property type="match status" value="1"/>
</dbReference>
<evidence type="ECO:0000313" key="2">
    <source>
        <dbReference type="Proteomes" id="UP001597101"/>
    </source>
</evidence>
<accession>A0ABW3FA97</accession>
<dbReference type="SUPFAM" id="SSF51735">
    <property type="entry name" value="NAD(P)-binding Rossmann-fold domains"/>
    <property type="match status" value="1"/>
</dbReference>
<organism evidence="1 2">
    <name type="scientific">Pseudahrensia aquimaris</name>
    <dbReference type="NCBI Taxonomy" id="744461"/>
    <lineage>
        <taxon>Bacteria</taxon>
        <taxon>Pseudomonadati</taxon>
        <taxon>Pseudomonadota</taxon>
        <taxon>Alphaproteobacteria</taxon>
        <taxon>Hyphomicrobiales</taxon>
        <taxon>Ahrensiaceae</taxon>
        <taxon>Pseudahrensia</taxon>
    </lineage>
</organism>
<dbReference type="PANTHER" id="PTHR43431">
    <property type="entry name" value="OXIDOREDUCTASE, SHORT CHAIN DEHYDROGENASE/REDUCTASE FAMILY (AFU_ORTHOLOGUE AFUA_5G14000)"/>
    <property type="match status" value="1"/>
</dbReference>
<proteinExistence type="predicted"/>
<dbReference type="Gene3D" id="3.40.50.720">
    <property type="entry name" value="NAD(P)-binding Rossmann-like Domain"/>
    <property type="match status" value="1"/>
</dbReference>
<evidence type="ECO:0000313" key="1">
    <source>
        <dbReference type="EMBL" id="MFD0915384.1"/>
    </source>
</evidence>
<sequence>MTGTALIIGAGQGLSASVARKLFARGYHIVLAARDVTDLAEIGSELNADLIECNAREPREVEALFAHIDSINKPLEVAIYNPSARSRGPISELDPSDVENALMVTAYGAFLMAHHASKRMLGSNAGTMLFTGASAGVKGFANSAPFAMGKFALRGLCQSLARELHPKGIHIGHVVIDGGISTAGKSDADAMTEHTHHLLDPDSIADSYLALIDQHRSAWAWEIELRPWVEKF</sequence>
<dbReference type="EMBL" id="JBHTJV010000002">
    <property type="protein sequence ID" value="MFD0915384.1"/>
    <property type="molecule type" value="Genomic_DNA"/>
</dbReference>
<gene>
    <name evidence="1" type="ORF">ACFQ14_03090</name>
</gene>
<keyword evidence="2" id="KW-1185">Reference proteome</keyword>
<dbReference type="InterPro" id="IPR036291">
    <property type="entry name" value="NAD(P)-bd_dom_sf"/>
</dbReference>
<dbReference type="Proteomes" id="UP001597101">
    <property type="component" value="Unassembled WGS sequence"/>
</dbReference>
<dbReference type="RefSeq" id="WP_377211229.1">
    <property type="nucleotide sequence ID" value="NZ_JBHTJV010000002.1"/>
</dbReference>
<dbReference type="PANTHER" id="PTHR43431:SF7">
    <property type="entry name" value="OXIDOREDUCTASE, SHORT CHAIN DEHYDROGENASE_REDUCTASE FAMILY (AFU_ORTHOLOGUE AFUA_5G14000)"/>
    <property type="match status" value="1"/>
</dbReference>
<reference evidence="2" key="1">
    <citation type="journal article" date="2019" name="Int. J. Syst. Evol. Microbiol.">
        <title>The Global Catalogue of Microorganisms (GCM) 10K type strain sequencing project: providing services to taxonomists for standard genome sequencing and annotation.</title>
        <authorList>
            <consortium name="The Broad Institute Genomics Platform"/>
            <consortium name="The Broad Institute Genome Sequencing Center for Infectious Disease"/>
            <person name="Wu L."/>
            <person name="Ma J."/>
        </authorList>
    </citation>
    <scope>NUCLEOTIDE SEQUENCE [LARGE SCALE GENOMIC DNA]</scope>
    <source>
        <strain evidence="2">CCUG 60023</strain>
    </source>
</reference>